<gene>
    <name evidence="5" type="ORF">SAMN06265378_106198</name>
</gene>
<sequence>MNSQKDGLPSCKPNAWGKADAHGEFHALEAHSMDVAAVFEALCMLISTQK</sequence>
<keyword evidence="3" id="KW-0051">Antiviral defense</keyword>
<dbReference type="Proteomes" id="UP000198409">
    <property type="component" value="Unassembled WGS sequence"/>
</dbReference>
<evidence type="ECO:0000256" key="2">
    <source>
        <dbReference type="ARBA" id="ARBA00022801"/>
    </source>
</evidence>
<dbReference type="EMBL" id="FZNM01000006">
    <property type="protein sequence ID" value="SNR51337.1"/>
    <property type="molecule type" value="Genomic_DNA"/>
</dbReference>
<evidence type="ECO:0000259" key="4">
    <source>
        <dbReference type="Pfam" id="PF18019"/>
    </source>
</evidence>
<dbReference type="GO" id="GO:0016787">
    <property type="term" value="F:hydrolase activity"/>
    <property type="evidence" value="ECO:0007669"/>
    <property type="project" value="UniProtKB-KW"/>
</dbReference>
<dbReference type="Gene3D" id="1.10.3210.30">
    <property type="match status" value="1"/>
</dbReference>
<organism evidence="5 6">
    <name type="scientific">Paracoccus sediminis</name>
    <dbReference type="NCBI Taxonomy" id="1214787"/>
    <lineage>
        <taxon>Bacteria</taxon>
        <taxon>Pseudomonadati</taxon>
        <taxon>Pseudomonadota</taxon>
        <taxon>Alphaproteobacteria</taxon>
        <taxon>Rhodobacterales</taxon>
        <taxon>Paracoccaceae</taxon>
        <taxon>Paracoccus</taxon>
    </lineage>
</organism>
<dbReference type="InterPro" id="IPR038257">
    <property type="entry name" value="CRISPR-assoc_Cas3_HD_sf"/>
</dbReference>
<evidence type="ECO:0000256" key="3">
    <source>
        <dbReference type="ARBA" id="ARBA00023118"/>
    </source>
</evidence>
<feature type="domain" description="HD Cas3-type" evidence="4">
    <location>
        <begin position="16"/>
        <end position="43"/>
    </location>
</feature>
<proteinExistence type="predicted"/>
<keyword evidence="1" id="KW-0479">Metal-binding</keyword>
<dbReference type="InterPro" id="IPR006483">
    <property type="entry name" value="CRISPR-assoc_Cas3_HD"/>
</dbReference>
<dbReference type="Pfam" id="PF18019">
    <property type="entry name" value="Cas3_HD"/>
    <property type="match status" value="1"/>
</dbReference>
<keyword evidence="2" id="KW-0378">Hydrolase</keyword>
<protein>
    <recommendedName>
        <fullName evidence="4">HD Cas3-type domain-containing protein</fullName>
    </recommendedName>
</protein>
<accession>A0A238WXS4</accession>
<evidence type="ECO:0000256" key="1">
    <source>
        <dbReference type="ARBA" id="ARBA00022723"/>
    </source>
</evidence>
<dbReference type="AlphaFoldDB" id="A0A238WXS4"/>
<name>A0A238WXS4_9RHOB</name>
<evidence type="ECO:0000313" key="6">
    <source>
        <dbReference type="Proteomes" id="UP000198409"/>
    </source>
</evidence>
<evidence type="ECO:0000313" key="5">
    <source>
        <dbReference type="EMBL" id="SNR51337.1"/>
    </source>
</evidence>
<dbReference type="GO" id="GO:0046872">
    <property type="term" value="F:metal ion binding"/>
    <property type="evidence" value="ECO:0007669"/>
    <property type="project" value="UniProtKB-KW"/>
</dbReference>
<reference evidence="6" key="1">
    <citation type="submission" date="2017-06" db="EMBL/GenBank/DDBJ databases">
        <authorList>
            <person name="Varghese N."/>
            <person name="Submissions S."/>
        </authorList>
    </citation>
    <scope>NUCLEOTIDE SEQUENCE [LARGE SCALE GENOMIC DNA]</scope>
    <source>
        <strain evidence="6">DSM 26170</strain>
    </source>
</reference>
<dbReference type="RefSeq" id="WP_165456257.1">
    <property type="nucleotide sequence ID" value="NZ_FZNM01000006.1"/>
</dbReference>
<dbReference type="GO" id="GO:0051607">
    <property type="term" value="P:defense response to virus"/>
    <property type="evidence" value="ECO:0007669"/>
    <property type="project" value="UniProtKB-KW"/>
</dbReference>